<sequence>MSSYYRSPSPTTSDFLEPKHRVDKDVRLQERIQVAVKDYLDRLRERENPKIPHAFDREQKPKYRVKDKKVLFSFVKPSSGQCMKKAREADRKQMQREKAYALKEVARVINAPEQRSANLTVPAPPPMKPTSFDSRNVKYQVVKRPVTPVDQRDHWIAWRTKTPSTPGKVKPLYNPPLAKYNKTRYKRSHTPSPPQPPAISEEEPPRPMTAPGIRVYTPQNRPIAPSPPPKTPVVESPIPPSPPAEDIYDQSTVPVCDDAASVDVPSVRNVACSPMRPDTTMSVSSEAAREMMLHPRLKPWVNSANDYEKQVAYNLFKSLNGGKSASMARSISANGYQSPVPAYERMVKSARPQRGVPTSTQYGYDQSELHPHRAGMEDEVVREWMQEIEKKINERAKTPQPEFHARPLYQLPVHRQQRPCSRQRLKKPPAKEYTHENSFFANASPTGRGHFIIAPDWVSEGLTIRKLNAQALANRKRHPPPGCYAARA</sequence>
<keyword evidence="2" id="KW-1185">Reference proteome</keyword>
<evidence type="ECO:0000313" key="2">
    <source>
        <dbReference type="Proteomes" id="UP000694865"/>
    </source>
</evidence>
<reference evidence="3" key="1">
    <citation type="submission" date="2025-08" db="UniProtKB">
        <authorList>
            <consortium name="RefSeq"/>
        </authorList>
    </citation>
    <scope>IDENTIFICATION</scope>
    <source>
        <tissue evidence="3">Testes</tissue>
    </source>
</reference>
<accession>A0ABM0GXW5</accession>
<evidence type="ECO:0000313" key="3">
    <source>
        <dbReference type="RefSeq" id="XP_002739787.1"/>
    </source>
</evidence>
<organism evidence="2 3">
    <name type="scientific">Saccoglossus kowalevskii</name>
    <name type="common">Acorn worm</name>
    <dbReference type="NCBI Taxonomy" id="10224"/>
    <lineage>
        <taxon>Eukaryota</taxon>
        <taxon>Metazoa</taxon>
        <taxon>Hemichordata</taxon>
        <taxon>Enteropneusta</taxon>
        <taxon>Harrimaniidae</taxon>
        <taxon>Saccoglossus</taxon>
    </lineage>
</organism>
<feature type="region of interest" description="Disordered" evidence="1">
    <location>
        <begin position="161"/>
        <end position="241"/>
    </location>
</feature>
<feature type="compositionally biased region" description="Pro residues" evidence="1">
    <location>
        <begin position="224"/>
        <end position="241"/>
    </location>
</feature>
<dbReference type="Proteomes" id="UP000694865">
    <property type="component" value="Unplaced"/>
</dbReference>
<evidence type="ECO:0000256" key="1">
    <source>
        <dbReference type="SAM" id="MobiDB-lite"/>
    </source>
</evidence>
<name>A0ABM0GXW5_SACKO</name>
<protein>
    <submittedName>
        <fullName evidence="3">Uncharacterized protein LOC100369839 isoform X1</fullName>
    </submittedName>
</protein>
<gene>
    <name evidence="3" type="primary">LOC100369839</name>
</gene>
<dbReference type="RefSeq" id="XP_002739787.1">
    <property type="nucleotide sequence ID" value="XM_002739741.2"/>
</dbReference>
<proteinExistence type="predicted"/>
<dbReference type="GeneID" id="100369839"/>